<name>A0A8J2MTU2_9BILA</name>
<reference evidence="2" key="1">
    <citation type="submission" date="2021-09" db="EMBL/GenBank/DDBJ databases">
        <authorList>
            <consortium name="Pathogen Informatics"/>
        </authorList>
    </citation>
    <scope>NUCLEOTIDE SEQUENCE</scope>
</reference>
<accession>A0A8J2MTU2</accession>
<comment type="caution">
    <text evidence="2">The sequence shown here is derived from an EMBL/GenBank/DDBJ whole genome shotgun (WGS) entry which is preliminary data.</text>
</comment>
<feature type="compositionally biased region" description="Polar residues" evidence="1">
    <location>
        <begin position="1"/>
        <end position="10"/>
    </location>
</feature>
<dbReference type="AlphaFoldDB" id="A0A8J2MTU2"/>
<organism evidence="2 3">
    <name type="scientific">Cercopithifilaria johnstoni</name>
    <dbReference type="NCBI Taxonomy" id="2874296"/>
    <lineage>
        <taxon>Eukaryota</taxon>
        <taxon>Metazoa</taxon>
        <taxon>Ecdysozoa</taxon>
        <taxon>Nematoda</taxon>
        <taxon>Chromadorea</taxon>
        <taxon>Rhabditida</taxon>
        <taxon>Spirurina</taxon>
        <taxon>Spiruromorpha</taxon>
        <taxon>Filarioidea</taxon>
        <taxon>Onchocercidae</taxon>
        <taxon>Cercopithifilaria</taxon>
    </lineage>
</organism>
<feature type="region of interest" description="Disordered" evidence="1">
    <location>
        <begin position="1"/>
        <end position="20"/>
    </location>
</feature>
<proteinExistence type="predicted"/>
<dbReference type="EMBL" id="CAKAEH010001814">
    <property type="protein sequence ID" value="CAG9539617.1"/>
    <property type="molecule type" value="Genomic_DNA"/>
</dbReference>
<dbReference type="Proteomes" id="UP000746747">
    <property type="component" value="Unassembled WGS sequence"/>
</dbReference>
<evidence type="ECO:0000256" key="1">
    <source>
        <dbReference type="SAM" id="MobiDB-lite"/>
    </source>
</evidence>
<protein>
    <submittedName>
        <fullName evidence="2">Uncharacterized protein</fullName>
    </submittedName>
</protein>
<dbReference type="OrthoDB" id="5847284at2759"/>
<evidence type="ECO:0000313" key="2">
    <source>
        <dbReference type="EMBL" id="CAG9539617.1"/>
    </source>
</evidence>
<keyword evidence="3" id="KW-1185">Reference proteome</keyword>
<evidence type="ECO:0000313" key="3">
    <source>
        <dbReference type="Proteomes" id="UP000746747"/>
    </source>
</evidence>
<gene>
    <name evidence="2" type="ORF">CJOHNSTONI_LOCUS9199</name>
</gene>
<sequence length="309" mass="34761">MTSYTPTAHQGHNEDGHHHNIYIRRGSGDVEFGVPISSFRRTEHTLMNTFRERLNLRTCCESSLNTSTCDNEMLDEDLGHPPATHDTPPGAHMGSLQSDSLLSSAFRSRSRSDAANAPLFCRQNVGTIVLFPNRLEKQSKRHNLRVRAERHSVCVTDLPELKNCGSPMPSNHLFVDAKLANAAIASAHCHRPPTAVEMRSSMWNLPCQFSPLQLEVDRNDTFERHQSSPIYTDQEHGIFNTNTLQTARRVGSEPTSPFSNYAILIKEEWFSTSLSDLSVDTVFRNLIYSPFAIARTSSEYFCSMIALLH</sequence>